<dbReference type="Proteomes" id="UP001597601">
    <property type="component" value="Unassembled WGS sequence"/>
</dbReference>
<sequence length="94" mass="10816">MKEQEEADRIATIQEKANKTIRELRKNKLSNGHTFMCTEEHIPKEQTILEYPNGAFKVVKITGVLAPAKFVRMATPEEIAHIKKTNPAYPEFYL</sequence>
<gene>
    <name evidence="1" type="ORF">ACFSYC_18885</name>
</gene>
<evidence type="ECO:0000313" key="2">
    <source>
        <dbReference type="Proteomes" id="UP001597601"/>
    </source>
</evidence>
<accession>A0ABW5XUY0</accession>
<comment type="caution">
    <text evidence="1">The sequence shown here is derived from an EMBL/GenBank/DDBJ whole genome shotgun (WGS) entry which is preliminary data.</text>
</comment>
<protein>
    <submittedName>
        <fullName evidence="1">Uncharacterized protein</fullName>
    </submittedName>
</protein>
<evidence type="ECO:0000313" key="1">
    <source>
        <dbReference type="EMBL" id="MFD2866769.1"/>
    </source>
</evidence>
<proteinExistence type="predicted"/>
<organism evidence="1 2">
    <name type="scientific">Mucilaginibacter antarcticus</name>
    <dbReference type="NCBI Taxonomy" id="1855725"/>
    <lineage>
        <taxon>Bacteria</taxon>
        <taxon>Pseudomonadati</taxon>
        <taxon>Bacteroidota</taxon>
        <taxon>Sphingobacteriia</taxon>
        <taxon>Sphingobacteriales</taxon>
        <taxon>Sphingobacteriaceae</taxon>
        <taxon>Mucilaginibacter</taxon>
    </lineage>
</organism>
<keyword evidence="2" id="KW-1185">Reference proteome</keyword>
<dbReference type="EMBL" id="JBHUON010000035">
    <property type="protein sequence ID" value="MFD2866769.1"/>
    <property type="molecule type" value="Genomic_DNA"/>
</dbReference>
<dbReference type="RefSeq" id="WP_377130415.1">
    <property type="nucleotide sequence ID" value="NZ_JBHUHN010000002.1"/>
</dbReference>
<reference evidence="2" key="1">
    <citation type="journal article" date="2019" name="Int. J. Syst. Evol. Microbiol.">
        <title>The Global Catalogue of Microorganisms (GCM) 10K type strain sequencing project: providing services to taxonomists for standard genome sequencing and annotation.</title>
        <authorList>
            <consortium name="The Broad Institute Genomics Platform"/>
            <consortium name="The Broad Institute Genome Sequencing Center for Infectious Disease"/>
            <person name="Wu L."/>
            <person name="Ma J."/>
        </authorList>
    </citation>
    <scope>NUCLEOTIDE SEQUENCE [LARGE SCALE GENOMIC DNA]</scope>
    <source>
        <strain evidence="2">KCTC 52232</strain>
    </source>
</reference>
<name>A0ABW5XUY0_9SPHI</name>